<dbReference type="EMBL" id="LR796274">
    <property type="protein sequence ID" value="CAB4133640.1"/>
    <property type="molecule type" value="Genomic_DNA"/>
</dbReference>
<keyword evidence="2" id="KW-0808">Transferase</keyword>
<dbReference type="SUPFAM" id="SSF53335">
    <property type="entry name" value="S-adenosyl-L-methionine-dependent methyltransferases"/>
    <property type="match status" value="1"/>
</dbReference>
<sequence>MTLQELVELRNELQKSIDLSVIRDELEKNSKNLKNLIEKSDPEYGKAIEDIAHQHGQIITYLEADIQRVQSTIHEINLDIQSLSSKFFVENYETELKYTNPDAIRRVRVMNIPDGIDLSLRNRINLHSNWKYPALEIGCRDGEWTKNLVASDPLYIADTHKDFLDSTSNQFTPEYQARLRKYLIQDNKIHGLPKNQFGFIFSYNFFNYLSFDSIKQYLIQSFEWLRPGGSLIFTYNNTDLPAAVGLAEAYFMTYVPKSMLVPLCESLGFTVTMATDFPPLTSWIELKKPGQLKTVKAHQVMCKIVHFNN</sequence>
<dbReference type="Gene3D" id="3.40.50.150">
    <property type="entry name" value="Vaccinia Virus protein VP39"/>
    <property type="match status" value="1"/>
</dbReference>
<organism evidence="2">
    <name type="scientific">uncultured Caudovirales phage</name>
    <dbReference type="NCBI Taxonomy" id="2100421"/>
    <lineage>
        <taxon>Viruses</taxon>
        <taxon>Duplodnaviria</taxon>
        <taxon>Heunggongvirae</taxon>
        <taxon>Uroviricota</taxon>
        <taxon>Caudoviricetes</taxon>
        <taxon>Peduoviridae</taxon>
        <taxon>Maltschvirus</taxon>
        <taxon>Maltschvirus maltsch</taxon>
    </lineage>
</organism>
<dbReference type="InterPro" id="IPR013216">
    <property type="entry name" value="Methyltransf_11"/>
</dbReference>
<gene>
    <name evidence="2" type="ORF">UFOVP257_362</name>
</gene>
<protein>
    <submittedName>
        <fullName evidence="2">Methyltransferase type 11</fullName>
    </submittedName>
</protein>
<dbReference type="InterPro" id="IPR029063">
    <property type="entry name" value="SAM-dependent_MTases_sf"/>
</dbReference>
<dbReference type="GO" id="GO:0032259">
    <property type="term" value="P:methylation"/>
    <property type="evidence" value="ECO:0007669"/>
    <property type="project" value="UniProtKB-KW"/>
</dbReference>
<name>A0A6J5LL46_9CAUD</name>
<dbReference type="Pfam" id="PF08241">
    <property type="entry name" value="Methyltransf_11"/>
    <property type="match status" value="1"/>
</dbReference>
<evidence type="ECO:0000313" key="2">
    <source>
        <dbReference type="EMBL" id="CAB4133640.1"/>
    </source>
</evidence>
<accession>A0A6J5LL46</accession>
<feature type="domain" description="Methyltransferase type 11" evidence="1">
    <location>
        <begin position="135"/>
        <end position="233"/>
    </location>
</feature>
<evidence type="ECO:0000259" key="1">
    <source>
        <dbReference type="Pfam" id="PF08241"/>
    </source>
</evidence>
<proteinExistence type="predicted"/>
<dbReference type="GO" id="GO:0008757">
    <property type="term" value="F:S-adenosylmethionine-dependent methyltransferase activity"/>
    <property type="evidence" value="ECO:0007669"/>
    <property type="project" value="InterPro"/>
</dbReference>
<keyword evidence="2" id="KW-0489">Methyltransferase</keyword>
<reference evidence="2" key="1">
    <citation type="submission" date="2020-04" db="EMBL/GenBank/DDBJ databases">
        <authorList>
            <person name="Chiriac C."/>
            <person name="Salcher M."/>
            <person name="Ghai R."/>
            <person name="Kavagutti S V."/>
        </authorList>
    </citation>
    <scope>NUCLEOTIDE SEQUENCE</scope>
</reference>